<evidence type="ECO:0000313" key="4">
    <source>
        <dbReference type="EMBL" id="GFG31944.1"/>
    </source>
</evidence>
<dbReference type="OrthoDB" id="6631139at2759"/>
<dbReference type="AlphaFoldDB" id="A0A6L2PHN5"/>
<evidence type="ECO:0008006" key="6">
    <source>
        <dbReference type="Google" id="ProtNLM"/>
    </source>
</evidence>
<dbReference type="InParanoid" id="A0A6L2PHN5"/>
<proteinExistence type="predicted"/>
<name>A0A6L2PHN5_COPFO</name>
<keyword evidence="3" id="KW-0732">Signal</keyword>
<evidence type="ECO:0000256" key="1">
    <source>
        <dbReference type="SAM" id="MobiDB-lite"/>
    </source>
</evidence>
<dbReference type="Proteomes" id="UP000502823">
    <property type="component" value="Unassembled WGS sequence"/>
</dbReference>
<feature type="compositionally biased region" description="Low complexity" evidence="1">
    <location>
        <begin position="228"/>
        <end position="241"/>
    </location>
</feature>
<feature type="signal peptide" evidence="3">
    <location>
        <begin position="1"/>
        <end position="16"/>
    </location>
</feature>
<dbReference type="GO" id="GO:0016020">
    <property type="term" value="C:membrane"/>
    <property type="evidence" value="ECO:0007669"/>
    <property type="project" value="TreeGrafter"/>
</dbReference>
<dbReference type="InterPro" id="IPR012464">
    <property type="entry name" value="DUF1676"/>
</dbReference>
<evidence type="ECO:0000256" key="2">
    <source>
        <dbReference type="SAM" id="Phobius"/>
    </source>
</evidence>
<dbReference type="EMBL" id="BLKM01004627">
    <property type="protein sequence ID" value="GFG31944.1"/>
    <property type="molecule type" value="Genomic_DNA"/>
</dbReference>
<dbReference type="FunCoup" id="A0A6L2PHN5">
    <property type="interactions" value="52"/>
</dbReference>
<evidence type="ECO:0000256" key="3">
    <source>
        <dbReference type="SAM" id="SignalP"/>
    </source>
</evidence>
<accession>A0A6L2PHN5</accession>
<reference evidence="5" key="1">
    <citation type="submission" date="2020-01" db="EMBL/GenBank/DDBJ databases">
        <title>Draft genome sequence of the Termite Coptotermes fromosanus.</title>
        <authorList>
            <person name="Itakura S."/>
            <person name="Yosikawa Y."/>
            <person name="Umezawa K."/>
        </authorList>
    </citation>
    <scope>NUCLEOTIDE SEQUENCE [LARGE SCALE GENOMIC DNA]</scope>
</reference>
<keyword evidence="2" id="KW-0472">Membrane</keyword>
<feature type="transmembrane region" description="Helical" evidence="2">
    <location>
        <begin position="185"/>
        <end position="204"/>
    </location>
</feature>
<keyword evidence="2" id="KW-0812">Transmembrane</keyword>
<dbReference type="PANTHER" id="PTHR21879:SF2">
    <property type="entry name" value="OSIRIS 20"/>
    <property type="match status" value="1"/>
</dbReference>
<feature type="non-terminal residue" evidence="4">
    <location>
        <position position="284"/>
    </location>
</feature>
<dbReference type="Pfam" id="PF07898">
    <property type="entry name" value="DUF1676"/>
    <property type="match status" value="1"/>
</dbReference>
<feature type="region of interest" description="Disordered" evidence="1">
    <location>
        <begin position="227"/>
        <end position="256"/>
    </location>
</feature>
<sequence length="284" mass="30856">MLLPALMCVFAVVCSASHVDNEIIGSSSRKINSGEELLSAVVGDCFTGSDDGVSSTSCMRFKVLKYLDSVVGVQDARSLEQSDGEQLDAMILSRVTRYLKSHEFKIHLPEFVFQEATLTFRPAKSLVDFKVEFPKPEANEDRAITAARGLLKKKLLLPLLLLIKLKLKALMPILVAIIGVKSLKALILSKLAFLLVAGFLILQLCKKAGMPMPMTSMMVEPAPPAPYGAPAAGPSTPASSYDPSWDPSASSGGPYSRVWDPHQMAYSGYYSQQQQSGQQIQQSQ</sequence>
<dbReference type="PANTHER" id="PTHR21879">
    <property type="entry name" value="FI03362P-RELATED-RELATED"/>
    <property type="match status" value="1"/>
</dbReference>
<keyword evidence="2" id="KW-1133">Transmembrane helix</keyword>
<protein>
    <recommendedName>
        <fullName evidence="6">Osiris 20</fullName>
    </recommendedName>
</protein>
<gene>
    <name evidence="4" type="ORF">Cfor_08100</name>
</gene>
<organism evidence="4 5">
    <name type="scientific">Coptotermes formosanus</name>
    <name type="common">Formosan subterranean termite</name>
    <dbReference type="NCBI Taxonomy" id="36987"/>
    <lineage>
        <taxon>Eukaryota</taxon>
        <taxon>Metazoa</taxon>
        <taxon>Ecdysozoa</taxon>
        <taxon>Arthropoda</taxon>
        <taxon>Hexapoda</taxon>
        <taxon>Insecta</taxon>
        <taxon>Pterygota</taxon>
        <taxon>Neoptera</taxon>
        <taxon>Polyneoptera</taxon>
        <taxon>Dictyoptera</taxon>
        <taxon>Blattodea</taxon>
        <taxon>Blattoidea</taxon>
        <taxon>Termitoidae</taxon>
        <taxon>Rhinotermitidae</taxon>
        <taxon>Coptotermes</taxon>
    </lineage>
</organism>
<feature type="transmembrane region" description="Helical" evidence="2">
    <location>
        <begin position="155"/>
        <end position="178"/>
    </location>
</feature>
<comment type="caution">
    <text evidence="4">The sequence shown here is derived from an EMBL/GenBank/DDBJ whole genome shotgun (WGS) entry which is preliminary data.</text>
</comment>
<evidence type="ECO:0000313" key="5">
    <source>
        <dbReference type="Proteomes" id="UP000502823"/>
    </source>
</evidence>
<feature type="chain" id="PRO_5026745029" description="Osiris 20" evidence="3">
    <location>
        <begin position="17"/>
        <end position="284"/>
    </location>
</feature>
<keyword evidence="5" id="KW-1185">Reference proteome</keyword>